<keyword evidence="6 7" id="KW-0408">Iron</keyword>
<reference evidence="10" key="1">
    <citation type="journal article" date="2011" name="Proc. Natl. Acad. Sci. U.S.A.">
        <title>Genomic insights into the physiology and ecology of the marine filamentous cyanobacterium Lyngbya majuscula.</title>
        <authorList>
            <person name="Jones A.C."/>
            <person name="Monroe E.A."/>
            <person name="Podell S."/>
            <person name="Hess W.R."/>
            <person name="Klages S."/>
            <person name="Esquenazi E."/>
            <person name="Niessen S."/>
            <person name="Hoover H."/>
            <person name="Rothmann M."/>
            <person name="Lasken R.S."/>
            <person name="Yates J.R.III."/>
            <person name="Reinhardt R."/>
            <person name="Kube M."/>
            <person name="Burkart M.D."/>
            <person name="Allen E.E."/>
            <person name="Dorrestein P.C."/>
            <person name="Gerwick W.H."/>
            <person name="Gerwick L."/>
        </authorList>
    </citation>
    <scope>NUCLEOTIDE SEQUENCE [LARGE SCALE GENOMIC DNA]</scope>
    <source>
        <strain evidence="10">3L</strain>
    </source>
</reference>
<organism evidence="9 10">
    <name type="scientific">Moorena producens 3L</name>
    <dbReference type="NCBI Taxonomy" id="489825"/>
    <lineage>
        <taxon>Bacteria</taxon>
        <taxon>Bacillati</taxon>
        <taxon>Cyanobacteriota</taxon>
        <taxon>Cyanophyceae</taxon>
        <taxon>Coleofasciculales</taxon>
        <taxon>Coleofasciculaceae</taxon>
        <taxon>Moorena</taxon>
    </lineage>
</organism>
<dbReference type="InterPro" id="IPR029490">
    <property type="entry name" value="Cytochrom_C550"/>
</dbReference>
<dbReference type="NCBIfam" id="TIGR03046">
    <property type="entry name" value="PS_II_psbV2"/>
    <property type="match status" value="1"/>
</dbReference>
<evidence type="ECO:0000313" key="9">
    <source>
        <dbReference type="EMBL" id="EGJ30516.1"/>
    </source>
</evidence>
<dbReference type="GO" id="GO:0015979">
    <property type="term" value="P:photosynthesis"/>
    <property type="evidence" value="ECO:0007669"/>
    <property type="project" value="UniProtKB-KW"/>
</dbReference>
<proteinExistence type="predicted"/>
<dbReference type="RefSeq" id="WP_009149924.1">
    <property type="nucleotide sequence ID" value="NZ_GL890953.1"/>
</dbReference>
<dbReference type="GO" id="GO:0020037">
    <property type="term" value="F:heme binding"/>
    <property type="evidence" value="ECO:0007669"/>
    <property type="project" value="InterPro"/>
</dbReference>
<evidence type="ECO:0000313" key="10">
    <source>
        <dbReference type="Proteomes" id="UP000003959"/>
    </source>
</evidence>
<dbReference type="PROSITE" id="PS51007">
    <property type="entry name" value="CYTC"/>
    <property type="match status" value="1"/>
</dbReference>
<evidence type="ECO:0000256" key="2">
    <source>
        <dbReference type="ARBA" id="ARBA00022531"/>
    </source>
</evidence>
<keyword evidence="2" id="KW-0602">Photosynthesis</keyword>
<evidence type="ECO:0000256" key="7">
    <source>
        <dbReference type="PROSITE-ProRule" id="PRU00433"/>
    </source>
</evidence>
<evidence type="ECO:0000256" key="3">
    <source>
        <dbReference type="ARBA" id="ARBA00022617"/>
    </source>
</evidence>
<name>F4XY10_9CYAN</name>
<evidence type="ECO:0000256" key="6">
    <source>
        <dbReference type="ARBA" id="ARBA00023004"/>
    </source>
</evidence>
<evidence type="ECO:0000256" key="1">
    <source>
        <dbReference type="ARBA" id="ARBA00022448"/>
    </source>
</evidence>
<dbReference type="InterPro" id="IPR009056">
    <property type="entry name" value="Cyt_c-like_dom"/>
</dbReference>
<dbReference type="InterPro" id="IPR036909">
    <property type="entry name" value="Cyt_c-like_dom_sf"/>
</dbReference>
<keyword evidence="3 7" id="KW-0349">Heme</keyword>
<dbReference type="AlphaFoldDB" id="F4XY10"/>
<dbReference type="EMBL" id="GL890953">
    <property type="protein sequence ID" value="EGJ30516.1"/>
    <property type="molecule type" value="Genomic_DNA"/>
</dbReference>
<evidence type="ECO:0000259" key="8">
    <source>
        <dbReference type="PROSITE" id="PS51007"/>
    </source>
</evidence>
<keyword evidence="5" id="KW-0249">Electron transport</keyword>
<dbReference type="GO" id="GO:0046872">
    <property type="term" value="F:metal ion binding"/>
    <property type="evidence" value="ECO:0007669"/>
    <property type="project" value="UniProtKB-KW"/>
</dbReference>
<dbReference type="Pfam" id="PF14495">
    <property type="entry name" value="Cytochrom_C550"/>
    <property type="match status" value="1"/>
</dbReference>
<evidence type="ECO:0000256" key="5">
    <source>
        <dbReference type="ARBA" id="ARBA00022982"/>
    </source>
</evidence>
<protein>
    <submittedName>
        <fullName evidence="9">Photosystem II cytochrome PsbV2</fullName>
    </submittedName>
</protein>
<accession>F4XY10</accession>
<sequence>MLRRLLDFCEKSGTGNREQRCSAVLGRQRGLGGSPHERLPWVSPTRYCIKTGTLENNSGEQYQNTTFARGLLVSIRYLLVVLVFCLGTWTVSSPAHAAVNDYVRHYLDVAEPVPIAVDGKGETKLFDGEDLSVGIKLFSQNCQRCHVGGANLIDPTVSLSLEKLAGAKPPRDNLNGLVAFMRQPMTYDGEDESFWCREVPESWLSQEKIEKLAAFVIRAAQKGPGWGTEDLF</sequence>
<evidence type="ECO:0000256" key="4">
    <source>
        <dbReference type="ARBA" id="ARBA00022723"/>
    </source>
</evidence>
<dbReference type="eggNOG" id="COG2010">
    <property type="taxonomic scope" value="Bacteria"/>
</dbReference>
<feature type="domain" description="Cytochrome c" evidence="8">
    <location>
        <begin position="129"/>
        <end position="220"/>
    </location>
</feature>
<dbReference type="Proteomes" id="UP000003959">
    <property type="component" value="Unassembled WGS sequence"/>
</dbReference>
<gene>
    <name evidence="9" type="ORF">LYNGBM3L_49850</name>
</gene>
<dbReference type="HOGENOM" id="CLU_104149_0_0_3"/>
<keyword evidence="4 7" id="KW-0479">Metal-binding</keyword>
<keyword evidence="10" id="KW-1185">Reference proteome</keyword>
<dbReference type="GO" id="GO:0009055">
    <property type="term" value="F:electron transfer activity"/>
    <property type="evidence" value="ECO:0007669"/>
    <property type="project" value="InterPro"/>
</dbReference>
<dbReference type="Gene3D" id="1.10.760.10">
    <property type="entry name" value="Cytochrome c-like domain"/>
    <property type="match status" value="1"/>
</dbReference>
<keyword evidence="1" id="KW-0813">Transport</keyword>
<dbReference type="SUPFAM" id="SSF46626">
    <property type="entry name" value="Cytochrome c"/>
    <property type="match status" value="1"/>
</dbReference>